<dbReference type="InterPro" id="IPR023198">
    <property type="entry name" value="PGP-like_dom2"/>
</dbReference>
<comment type="caution">
    <text evidence="3">The sequence shown here is derived from an EMBL/GenBank/DDBJ whole genome shotgun (WGS) entry which is preliminary data.</text>
</comment>
<dbReference type="EMBL" id="BJYA01000001">
    <property type="protein sequence ID" value="GEN44465.1"/>
    <property type="molecule type" value="Genomic_DNA"/>
</dbReference>
<dbReference type="RefSeq" id="WP_146813571.1">
    <property type="nucleotide sequence ID" value="NZ_BJYA01000001.1"/>
</dbReference>
<dbReference type="OrthoDB" id="9792518at2"/>
<evidence type="ECO:0000313" key="4">
    <source>
        <dbReference type="Proteomes" id="UP000321440"/>
    </source>
</evidence>
<dbReference type="AlphaFoldDB" id="A0A511W079"/>
<keyword evidence="4" id="KW-1185">Reference proteome</keyword>
<dbReference type="SUPFAM" id="SSF56784">
    <property type="entry name" value="HAD-like"/>
    <property type="match status" value="1"/>
</dbReference>
<protein>
    <submittedName>
        <fullName evidence="3">MTA/SAH nucleosidase</fullName>
    </submittedName>
</protein>
<dbReference type="GO" id="GO:0008967">
    <property type="term" value="F:phosphoglycolate phosphatase activity"/>
    <property type="evidence" value="ECO:0007669"/>
    <property type="project" value="TreeGrafter"/>
</dbReference>
<organism evidence="3 4">
    <name type="scientific">Alkalibacillus haloalkaliphilus</name>
    <dbReference type="NCBI Taxonomy" id="94136"/>
    <lineage>
        <taxon>Bacteria</taxon>
        <taxon>Bacillati</taxon>
        <taxon>Bacillota</taxon>
        <taxon>Bacilli</taxon>
        <taxon>Bacillales</taxon>
        <taxon>Bacillaceae</taxon>
        <taxon>Alkalibacillus</taxon>
    </lineage>
</organism>
<dbReference type="Proteomes" id="UP000321440">
    <property type="component" value="Unassembled WGS sequence"/>
</dbReference>
<dbReference type="SFLD" id="SFLDG01129">
    <property type="entry name" value="C1.5:_HAD__Beta-PGM__Phosphata"/>
    <property type="match status" value="1"/>
</dbReference>
<sequence>MNSKHIIFDMDGTLFQTDKILELALDNTFDELRLRGLWAGDTPIEQYRSIMGVPLPKVWEALLPNQPESIRHEVDQMFLEKLLVNIRAGNGALYPNVIETLSCLKEQGYSIFIASNGLVDYLNTIVDFYELGRFFTEVFSIEQINSLDKVDLVQEIVSKYNIQSGVFVGDRLSDFKAAKANGLYSVGCRFDFAQEEELDQADVVIEDMKDVLKNLPADY</sequence>
<dbReference type="InterPro" id="IPR036412">
    <property type="entry name" value="HAD-like_sf"/>
</dbReference>
<dbReference type="Gene3D" id="3.40.50.1000">
    <property type="entry name" value="HAD superfamily/HAD-like"/>
    <property type="match status" value="1"/>
</dbReference>
<dbReference type="InterPro" id="IPR041492">
    <property type="entry name" value="HAD_2"/>
</dbReference>
<reference evidence="3 4" key="1">
    <citation type="submission" date="2019-07" db="EMBL/GenBank/DDBJ databases">
        <title>Whole genome shotgun sequence of Alkalibacillus haloalkaliphilus NBRC 103110.</title>
        <authorList>
            <person name="Hosoyama A."/>
            <person name="Uohara A."/>
            <person name="Ohji S."/>
            <person name="Ichikawa N."/>
        </authorList>
    </citation>
    <scope>NUCLEOTIDE SEQUENCE [LARGE SCALE GENOMIC DNA]</scope>
    <source>
        <strain evidence="3 4">NBRC 103110</strain>
    </source>
</reference>
<accession>A0A511W079</accession>
<dbReference type="InterPro" id="IPR023214">
    <property type="entry name" value="HAD_sf"/>
</dbReference>
<dbReference type="PANTHER" id="PTHR43434:SF1">
    <property type="entry name" value="PHOSPHOGLYCOLATE PHOSPHATASE"/>
    <property type="match status" value="1"/>
</dbReference>
<keyword evidence="2" id="KW-0460">Magnesium</keyword>
<proteinExistence type="predicted"/>
<name>A0A511W079_9BACI</name>
<dbReference type="GO" id="GO:0005829">
    <property type="term" value="C:cytosol"/>
    <property type="evidence" value="ECO:0007669"/>
    <property type="project" value="TreeGrafter"/>
</dbReference>
<evidence type="ECO:0000313" key="3">
    <source>
        <dbReference type="EMBL" id="GEN44465.1"/>
    </source>
</evidence>
<dbReference type="Pfam" id="PF13419">
    <property type="entry name" value="HAD_2"/>
    <property type="match status" value="1"/>
</dbReference>
<dbReference type="GO" id="GO:0006281">
    <property type="term" value="P:DNA repair"/>
    <property type="evidence" value="ECO:0007669"/>
    <property type="project" value="TreeGrafter"/>
</dbReference>
<evidence type="ECO:0000256" key="1">
    <source>
        <dbReference type="ARBA" id="ARBA00022801"/>
    </source>
</evidence>
<dbReference type="Gene3D" id="1.10.150.240">
    <property type="entry name" value="Putative phosphatase, domain 2"/>
    <property type="match status" value="1"/>
</dbReference>
<dbReference type="PANTHER" id="PTHR43434">
    <property type="entry name" value="PHOSPHOGLYCOLATE PHOSPHATASE"/>
    <property type="match status" value="1"/>
</dbReference>
<gene>
    <name evidence="3" type="primary">pfs</name>
    <name evidence="3" type="ORF">AHA02nite_02410</name>
</gene>
<dbReference type="SFLD" id="SFLDS00003">
    <property type="entry name" value="Haloacid_Dehalogenase"/>
    <property type="match status" value="1"/>
</dbReference>
<dbReference type="InterPro" id="IPR050155">
    <property type="entry name" value="HAD-like_hydrolase_sf"/>
</dbReference>
<evidence type="ECO:0000256" key="2">
    <source>
        <dbReference type="ARBA" id="ARBA00022842"/>
    </source>
</evidence>
<keyword evidence="1" id="KW-0378">Hydrolase</keyword>